<dbReference type="Proteomes" id="UP000729913">
    <property type="component" value="Unassembled WGS sequence"/>
</dbReference>
<keyword evidence="4" id="KW-0812">Transmembrane</keyword>
<gene>
    <name evidence="8" type="ORF">G9C98_005531</name>
</gene>
<evidence type="ECO:0000259" key="7">
    <source>
        <dbReference type="PROSITE" id="PS50835"/>
    </source>
</evidence>
<keyword evidence="5" id="KW-0732">Signal</keyword>
<dbReference type="GO" id="GO:0032589">
    <property type="term" value="C:neuron projection membrane"/>
    <property type="evidence" value="ECO:0007669"/>
    <property type="project" value="TreeGrafter"/>
</dbReference>
<dbReference type="AlphaFoldDB" id="A0A8J5UYE2"/>
<feature type="chain" id="PRO_5035294615" evidence="5">
    <location>
        <begin position="29"/>
        <end position="1244"/>
    </location>
</feature>
<feature type="transmembrane region" description="Helical" evidence="4">
    <location>
        <begin position="932"/>
        <end position="951"/>
    </location>
</feature>
<dbReference type="InterPro" id="IPR037448">
    <property type="entry name" value="Zig-8"/>
</dbReference>
<protein>
    <submittedName>
        <fullName evidence="8">Uncharacterized protein</fullName>
    </submittedName>
</protein>
<dbReference type="InterPro" id="IPR007110">
    <property type="entry name" value="Ig-like_dom"/>
</dbReference>
<reference evidence="8" key="2">
    <citation type="submission" date="2021-04" db="EMBL/GenBank/DDBJ databases">
        <title>Genome-wide patterns of bracovirus chromosomal integration into multiple host tissues during parasitism.</title>
        <authorList>
            <person name="Chebbi M.A.C."/>
        </authorList>
    </citation>
    <scope>NUCLEOTIDE SEQUENCE</scope>
    <source>
        <tissue evidence="8">Whole body</tissue>
    </source>
</reference>
<comment type="caution">
    <text evidence="8">The sequence shown here is derived from an EMBL/GenBank/DDBJ whole genome shotgun (WGS) entry which is preliminary data.</text>
</comment>
<dbReference type="Pfam" id="PF13927">
    <property type="entry name" value="Ig_3"/>
    <property type="match status" value="1"/>
</dbReference>
<feature type="transmembrane region" description="Helical" evidence="4">
    <location>
        <begin position="904"/>
        <end position="926"/>
    </location>
</feature>
<dbReference type="CDD" id="cd00096">
    <property type="entry name" value="Ig"/>
    <property type="match status" value="1"/>
</dbReference>
<evidence type="ECO:0000259" key="6">
    <source>
        <dbReference type="PROSITE" id="PS01180"/>
    </source>
</evidence>
<dbReference type="PROSITE" id="PS50835">
    <property type="entry name" value="IG_LIKE"/>
    <property type="match status" value="2"/>
</dbReference>
<feature type="domain" description="Ig-like" evidence="7">
    <location>
        <begin position="372"/>
        <end position="459"/>
    </location>
</feature>
<proteinExistence type="predicted"/>
<dbReference type="PANTHER" id="PTHR23279">
    <property type="entry name" value="DEFECTIVE PROBOSCIS EXTENSION RESPONSE DPR -RELATED"/>
    <property type="match status" value="1"/>
</dbReference>
<evidence type="ECO:0000256" key="2">
    <source>
        <dbReference type="PROSITE-ProRule" id="PRU00059"/>
    </source>
</evidence>
<evidence type="ECO:0000256" key="5">
    <source>
        <dbReference type="SAM" id="SignalP"/>
    </source>
</evidence>
<evidence type="ECO:0000256" key="1">
    <source>
        <dbReference type="ARBA" id="ARBA00023157"/>
    </source>
</evidence>
<sequence length="1244" mass="140942">MLKKAYFKWSIIYLFIFLLVYFINVTDGDSNGYNENNKQTEKSKPCGDYLTSSRGIISTPNFPGQFSVPIKCRWVIDATEIRLSSTNSDNTTIVVYLTQLYVYKGLRFTEYAYYDSPESTNFGPIILKDVTEGNVFDNITLETNRPFLVIEFELERLEGNHIRVLHDLLDVYGFNITYEITSPEEINTDSCSLTKYLKNNIDITIIEDLKIKNITPSGEVILSFFGLSTESDKIRDTLNRLVQRRRLNDLILESTHLTFQQKPSLRIKSLEIMNNPKNVNHVRLGDELYLRCVVQGSSAMKYFWYKDDMLVNTSKSVRRIELQKELIDDAYIITLLITKITLLDAGYYTCQAIDGEIQQCKNIYISVKDEPPNVKILPMSATIEKGNNIQLMCITAPNKESLEIGFGWTKNRALLKLEPGHQVWEDLYPAGSILKIMNAKKSAIYTCNVAHRSMSVRIDVINRTLVPICTKETAWGMRWLDTGPGSAALLECPRHFIGEKISRLCAMKDATTPITHNTIISLWEILNSRELALYPGEGDGIINILAEIEHYSMHKMQITNMHDSPEAFMHIINRILVDENSILRRQLLMQQLIQRNVQNWAKKTTQPTHLALSSMVIDIQPFYVVTVLSTLITETKFLLQIPTEDYTYPYWYNDKVEIRIIKQTRGRRSEESKLFTNQTSLLNGAVILYRNITSFLPNAFVKELEDGTDLEYHFNSRVISVTIVGQESSNKKQNIDISTSKVEIVLTLGHLQQNQSLLKRWNIEYARTAVTLEAFLLIGMAAPISQALIVYADITYNRRQQLSRHFQPTVIGVITGLPILCILTTELTHNTSTGRRHESWWLIFGGGVYSIFVSCVATMLLIFMLLYTGVLHRAHVLTENVENVSGGGGIVVMKNKFLQQRVRIIHHAAIIICNLILVEVASMFYINYTTEFYHYLFASVSAFFGFGILILNIGSPEVELLAPIFQQVISHTKIPVESAESIPVASASTGGGVFRLPPTTYMRTRGVVTAGNVQHANEMNDEQFSNNPGHPASSTIRRDIFLPEIRVNYSDNINLETYSTSPRKYQESLTNTFHSIPSSMPPPPPEFYHTDSSYNRENDNSTSFSGNQLVTAGNSIDRRRSNPQQADRSSECIAKVLCNADIESRINMTMMMPDVTLAAATTATSSSVDNLVEEKCVDDYTVNVPDIASTSEQQQQKRIRSTSIIEEENPEITITDCDNTASNTITGGGMLDRISHDLDYLLNR</sequence>
<dbReference type="InterPro" id="IPR000859">
    <property type="entry name" value="CUB_dom"/>
</dbReference>
<feature type="domain" description="Ig-like" evidence="7">
    <location>
        <begin position="263"/>
        <end position="366"/>
    </location>
</feature>
<dbReference type="PANTHER" id="PTHR23279:SF36">
    <property type="entry name" value="DEFECTIVE PROBOSCIS EXTENSION RESPONSE 9, ISOFORM A"/>
    <property type="match status" value="1"/>
</dbReference>
<dbReference type="GO" id="GO:0050808">
    <property type="term" value="P:synapse organization"/>
    <property type="evidence" value="ECO:0007669"/>
    <property type="project" value="TreeGrafter"/>
</dbReference>
<keyword evidence="4" id="KW-1133">Transmembrane helix</keyword>
<feature type="signal peptide" evidence="5">
    <location>
        <begin position="1"/>
        <end position="28"/>
    </location>
</feature>
<evidence type="ECO:0000313" key="9">
    <source>
        <dbReference type="Proteomes" id="UP000729913"/>
    </source>
</evidence>
<feature type="transmembrane region" description="Helical" evidence="4">
    <location>
        <begin position="774"/>
        <end position="794"/>
    </location>
</feature>
<evidence type="ECO:0000313" key="8">
    <source>
        <dbReference type="EMBL" id="KAG8037321.1"/>
    </source>
</evidence>
<dbReference type="EMBL" id="JAAOIC020000047">
    <property type="protein sequence ID" value="KAG8037321.1"/>
    <property type="molecule type" value="Genomic_DNA"/>
</dbReference>
<keyword evidence="9" id="KW-1185">Reference proteome</keyword>
<dbReference type="InterPro" id="IPR003599">
    <property type="entry name" value="Ig_sub"/>
</dbReference>
<comment type="caution">
    <text evidence="2">Lacks conserved residue(s) required for the propagation of feature annotation.</text>
</comment>
<organism evidence="8 9">
    <name type="scientific">Cotesia typhae</name>
    <dbReference type="NCBI Taxonomy" id="2053667"/>
    <lineage>
        <taxon>Eukaryota</taxon>
        <taxon>Metazoa</taxon>
        <taxon>Ecdysozoa</taxon>
        <taxon>Arthropoda</taxon>
        <taxon>Hexapoda</taxon>
        <taxon>Insecta</taxon>
        <taxon>Pterygota</taxon>
        <taxon>Neoptera</taxon>
        <taxon>Endopterygota</taxon>
        <taxon>Hymenoptera</taxon>
        <taxon>Apocrita</taxon>
        <taxon>Ichneumonoidea</taxon>
        <taxon>Braconidae</taxon>
        <taxon>Microgastrinae</taxon>
        <taxon>Cotesia</taxon>
    </lineage>
</organism>
<evidence type="ECO:0000256" key="3">
    <source>
        <dbReference type="SAM" id="MobiDB-lite"/>
    </source>
</evidence>
<accession>A0A8J5UYE2</accession>
<evidence type="ECO:0000256" key="4">
    <source>
        <dbReference type="SAM" id="Phobius"/>
    </source>
</evidence>
<dbReference type="PROSITE" id="PS01180">
    <property type="entry name" value="CUB"/>
    <property type="match status" value="1"/>
</dbReference>
<feature type="domain" description="CUB" evidence="6">
    <location>
        <begin position="46"/>
        <end position="181"/>
    </location>
</feature>
<feature type="compositionally biased region" description="Polar residues" evidence="3">
    <location>
        <begin position="1100"/>
        <end position="1114"/>
    </location>
</feature>
<name>A0A8J5UYE2_9HYME</name>
<keyword evidence="1" id="KW-1015">Disulfide bond</keyword>
<dbReference type="SMART" id="SM00409">
    <property type="entry name" value="IG"/>
    <property type="match status" value="2"/>
</dbReference>
<dbReference type="OrthoDB" id="6138650at2759"/>
<feature type="transmembrane region" description="Helical" evidence="4">
    <location>
        <begin position="840"/>
        <end position="867"/>
    </location>
</feature>
<reference evidence="8" key="1">
    <citation type="submission" date="2020-03" db="EMBL/GenBank/DDBJ databases">
        <authorList>
            <person name="Chebbi M.A."/>
            <person name="Drezen J.M."/>
        </authorList>
    </citation>
    <scope>NUCLEOTIDE SEQUENCE</scope>
    <source>
        <tissue evidence="8">Whole body</tissue>
    </source>
</reference>
<feature type="region of interest" description="Disordered" evidence="3">
    <location>
        <begin position="1093"/>
        <end position="1128"/>
    </location>
</feature>
<keyword evidence="4" id="KW-0472">Membrane</keyword>